<dbReference type="KEGG" id="acog:HWD57_05845"/>
<proteinExistence type="predicted"/>
<organism evidence="1 2">
    <name type="scientific">Candidatus Accumulibacter cognatus</name>
    <dbReference type="NCBI Taxonomy" id="2954383"/>
    <lineage>
        <taxon>Bacteria</taxon>
        <taxon>Pseudomonadati</taxon>
        <taxon>Pseudomonadota</taxon>
        <taxon>Betaproteobacteria</taxon>
        <taxon>Candidatus Accumulibacter</taxon>
    </lineage>
</organism>
<evidence type="ECO:0000313" key="1">
    <source>
        <dbReference type="EMBL" id="QLH49359.1"/>
    </source>
</evidence>
<sequence length="155" mass="17179">MFVLVHVSSSVPDLDQASPFYDAVMAALGVAQFYDRPDAIGYGVRYDSIEDFHSCLAIHSSANANVDDKRHWCFKATTRQQLIEFHRAGLADCGRDNGAPALRHYHPTYFGAFLHDPFGNRIEAVGYRAELNLPQPSKGKEACDTTCSPFAPPRC</sequence>
<evidence type="ECO:0000313" key="2">
    <source>
        <dbReference type="Proteomes" id="UP000509684"/>
    </source>
</evidence>
<dbReference type="SUPFAM" id="SSF54593">
    <property type="entry name" value="Glyoxalase/Bleomycin resistance protein/Dihydroxybiphenyl dioxygenase"/>
    <property type="match status" value="1"/>
</dbReference>
<dbReference type="Gene3D" id="3.10.180.10">
    <property type="entry name" value="2,3-Dihydroxybiphenyl 1,2-Dioxygenase, domain 1"/>
    <property type="match status" value="1"/>
</dbReference>
<protein>
    <submittedName>
        <fullName evidence="1">VOC family protein</fullName>
    </submittedName>
</protein>
<dbReference type="InterPro" id="IPR029068">
    <property type="entry name" value="Glyas_Bleomycin-R_OHBP_Dase"/>
</dbReference>
<name>A0A7D5SCN1_9PROT</name>
<dbReference type="AlphaFoldDB" id="A0A7D5SCN1"/>
<accession>A0A7D5SCN1</accession>
<gene>
    <name evidence="1" type="ORF">HWD57_05845</name>
</gene>
<reference evidence="1 2" key="1">
    <citation type="journal article" date="2019" name="Microbiome">
        <title>Annotated bacterial chromosomes from frame-shift-corrected long-read metagenomic data.</title>
        <authorList>
            <person name="Arumugam K."/>
            <person name="Bagci C."/>
            <person name="Bessarab I."/>
            <person name="Beier S."/>
            <person name="Buchfink B."/>
            <person name="Gorska A."/>
            <person name="Qiu G."/>
            <person name="Huson D.H."/>
            <person name="Williams R.B.H."/>
        </authorList>
    </citation>
    <scope>NUCLEOTIDE SEQUENCE [LARGE SCALE GENOMIC DNA]</scope>
    <source>
        <strain evidence="1">SSA1</strain>
    </source>
</reference>
<dbReference type="EMBL" id="CP058708">
    <property type="protein sequence ID" value="QLH49359.1"/>
    <property type="molecule type" value="Genomic_DNA"/>
</dbReference>
<dbReference type="Proteomes" id="UP000509684">
    <property type="component" value="Chromosome"/>
</dbReference>
<dbReference type="PANTHER" id="PTHR35006:SF4">
    <property type="entry name" value="BLR7706 PROTEIN"/>
    <property type="match status" value="1"/>
</dbReference>
<dbReference type="PANTHER" id="PTHR35006">
    <property type="entry name" value="GLYOXALASE FAMILY PROTEIN (AFU_ORTHOLOGUE AFUA_5G14830)"/>
    <property type="match status" value="1"/>
</dbReference>